<evidence type="ECO:0000313" key="2">
    <source>
        <dbReference type="Proteomes" id="UP000447434"/>
    </source>
</evidence>
<dbReference type="AlphaFoldDB" id="A0A6A4QUI7"/>
<proteinExistence type="predicted"/>
<protein>
    <submittedName>
        <fullName evidence="1">Uncharacterized protein</fullName>
    </submittedName>
</protein>
<keyword evidence="2" id="KW-1185">Reference proteome</keyword>
<evidence type="ECO:0000313" key="1">
    <source>
        <dbReference type="EMBL" id="KAE9617510.1"/>
    </source>
</evidence>
<gene>
    <name evidence="1" type="ORF">Lalb_Chr03g0036121</name>
</gene>
<accession>A0A6A4QUI7</accession>
<dbReference type="Proteomes" id="UP000447434">
    <property type="component" value="Chromosome 3"/>
</dbReference>
<sequence length="61" mass="7175">MKIMKKLIGLNTKQHKITRILYPNIQFDNPLLILLQLLVNQKVMVHISVREEIRKTIKPIG</sequence>
<reference evidence="2" key="1">
    <citation type="journal article" date="2020" name="Nat. Commun.">
        <title>Genome sequence of the cluster root forming white lupin.</title>
        <authorList>
            <person name="Hufnagel B."/>
            <person name="Marques A."/>
            <person name="Soriano A."/>
            <person name="Marques L."/>
            <person name="Divol F."/>
            <person name="Doumas P."/>
            <person name="Sallet E."/>
            <person name="Mancinotti D."/>
            <person name="Carrere S."/>
            <person name="Marande W."/>
            <person name="Arribat S."/>
            <person name="Keller J."/>
            <person name="Huneau C."/>
            <person name="Blein T."/>
            <person name="Aime D."/>
            <person name="Laguerre M."/>
            <person name="Taylor J."/>
            <person name="Schubert V."/>
            <person name="Nelson M."/>
            <person name="Geu-Flores F."/>
            <person name="Crespi M."/>
            <person name="Gallardo-Guerrero K."/>
            <person name="Delaux P.-M."/>
            <person name="Salse J."/>
            <person name="Berges H."/>
            <person name="Guyot R."/>
            <person name="Gouzy J."/>
            <person name="Peret B."/>
        </authorList>
    </citation>
    <scope>NUCLEOTIDE SEQUENCE [LARGE SCALE GENOMIC DNA]</scope>
    <source>
        <strain evidence="2">cv. Amiga</strain>
    </source>
</reference>
<comment type="caution">
    <text evidence="1">The sequence shown here is derived from an EMBL/GenBank/DDBJ whole genome shotgun (WGS) entry which is preliminary data.</text>
</comment>
<dbReference type="EMBL" id="WOCE01000003">
    <property type="protein sequence ID" value="KAE9617510.1"/>
    <property type="molecule type" value="Genomic_DNA"/>
</dbReference>
<name>A0A6A4QUI7_LUPAL</name>
<organism evidence="1 2">
    <name type="scientific">Lupinus albus</name>
    <name type="common">White lupine</name>
    <name type="synonym">Lupinus termis</name>
    <dbReference type="NCBI Taxonomy" id="3870"/>
    <lineage>
        <taxon>Eukaryota</taxon>
        <taxon>Viridiplantae</taxon>
        <taxon>Streptophyta</taxon>
        <taxon>Embryophyta</taxon>
        <taxon>Tracheophyta</taxon>
        <taxon>Spermatophyta</taxon>
        <taxon>Magnoliopsida</taxon>
        <taxon>eudicotyledons</taxon>
        <taxon>Gunneridae</taxon>
        <taxon>Pentapetalae</taxon>
        <taxon>rosids</taxon>
        <taxon>fabids</taxon>
        <taxon>Fabales</taxon>
        <taxon>Fabaceae</taxon>
        <taxon>Papilionoideae</taxon>
        <taxon>50 kb inversion clade</taxon>
        <taxon>genistoids sensu lato</taxon>
        <taxon>core genistoids</taxon>
        <taxon>Genisteae</taxon>
        <taxon>Lupinus</taxon>
    </lineage>
</organism>